<dbReference type="Proteomes" id="UP000278609">
    <property type="component" value="Unassembled WGS sequence"/>
</dbReference>
<reference evidence="4 5" key="1">
    <citation type="submission" date="2018-11" db="EMBL/GenBank/DDBJ databases">
        <title>Genomes From Bacteria Associated with the Canine Oral Cavity: a Test Case for Automated Genome-Based Taxonomic Assignment.</title>
        <authorList>
            <person name="Coil D.A."/>
            <person name="Jospin G."/>
            <person name="Darling A.E."/>
            <person name="Wallis C."/>
            <person name="Davis I.J."/>
            <person name="Harris S."/>
            <person name="Eisen J.A."/>
            <person name="Holcombe L.J."/>
            <person name="O'Flynn C."/>
        </authorList>
    </citation>
    <scope>NUCLEOTIDE SEQUENCE [LARGE SCALE GENOMIC DNA]</scope>
    <source>
        <strain evidence="4 5">OH2617_COT-023</strain>
    </source>
</reference>
<comment type="similarity">
    <text evidence="1">Belongs to the NAD(P)-dependent epimerase/dehydratase family. SDR39U1 subfamily.</text>
</comment>
<dbReference type="PANTHER" id="PTHR11092:SF0">
    <property type="entry name" value="EPIMERASE FAMILY PROTEIN SDR39U1"/>
    <property type="match status" value="1"/>
</dbReference>
<dbReference type="InterPro" id="IPR013549">
    <property type="entry name" value="DUF1731"/>
</dbReference>
<feature type="domain" description="NAD-dependent epimerase/dehydratase" evidence="2">
    <location>
        <begin position="6"/>
        <end position="226"/>
    </location>
</feature>
<dbReference type="InterPro" id="IPR036291">
    <property type="entry name" value="NAD(P)-bd_dom_sf"/>
</dbReference>
<dbReference type="SUPFAM" id="SSF51735">
    <property type="entry name" value="NAD(P)-binding Rossmann-fold domains"/>
    <property type="match status" value="1"/>
</dbReference>
<protein>
    <submittedName>
        <fullName evidence="4">TIGR01777 family protein</fullName>
    </submittedName>
</protein>
<gene>
    <name evidence="4" type="ORF">EII40_00070</name>
</gene>
<evidence type="ECO:0000259" key="2">
    <source>
        <dbReference type="Pfam" id="PF01370"/>
    </source>
</evidence>
<comment type="caution">
    <text evidence="4">The sequence shown here is derived from an EMBL/GenBank/DDBJ whole genome shotgun (WGS) entry which is preliminary data.</text>
</comment>
<dbReference type="Pfam" id="PF08338">
    <property type="entry name" value="DUF1731"/>
    <property type="match status" value="1"/>
</dbReference>
<dbReference type="OrthoDB" id="329806at2"/>
<dbReference type="Gene3D" id="3.40.50.720">
    <property type="entry name" value="NAD(P)-binding Rossmann-like Domain"/>
    <property type="match status" value="1"/>
</dbReference>
<dbReference type="InterPro" id="IPR001509">
    <property type="entry name" value="Epimerase_deHydtase"/>
</dbReference>
<dbReference type="NCBIfam" id="TIGR01777">
    <property type="entry name" value="yfcH"/>
    <property type="match status" value="1"/>
</dbReference>
<dbReference type="PANTHER" id="PTHR11092">
    <property type="entry name" value="SUGAR NUCLEOTIDE EPIMERASE RELATED"/>
    <property type="match status" value="1"/>
</dbReference>
<accession>A0A3P1XYS4</accession>
<organism evidence="4 5">
    <name type="scientific">Tannerella forsythia</name>
    <name type="common">Bacteroides forsythus</name>
    <dbReference type="NCBI Taxonomy" id="28112"/>
    <lineage>
        <taxon>Bacteria</taxon>
        <taxon>Pseudomonadati</taxon>
        <taxon>Bacteroidota</taxon>
        <taxon>Bacteroidia</taxon>
        <taxon>Bacteroidales</taxon>
        <taxon>Tannerellaceae</taxon>
        <taxon>Tannerella</taxon>
    </lineage>
</organism>
<name>A0A3P1XYS4_TANFO</name>
<dbReference type="AlphaFoldDB" id="A0A3P1XYS4"/>
<sequence>MRQEIVLITGANGMIARVLGEKLVQEGYSARFLTRCKRSDHEYEWDIAGKRIDAKAFEEVSHIVHLAGAGIADKPWTDQYKHIIRSSRVDSARLILDALKKNDIRIKSFISASAVGFYGTVTSESVFSEDDKKETRDFLSDVCEDWEQAAQAFSVQGVSDRTVVLRIGVVLSAQGGALAKMIRPVKNYLGASLGNGKQYMPWIHVDDLCGIILHILRHSSMQGVYNAVSPEHVNNGTFNRALARVLGRPLWLPPVPRCLINMLFGQRASILLEGSRVSSEKMIRSGYLFQYETLEKALQNLLRKSQI</sequence>
<evidence type="ECO:0000256" key="1">
    <source>
        <dbReference type="ARBA" id="ARBA00009353"/>
    </source>
</evidence>
<dbReference type="InterPro" id="IPR010099">
    <property type="entry name" value="SDR39U1"/>
</dbReference>
<proteinExistence type="inferred from homology"/>
<dbReference type="Pfam" id="PF01370">
    <property type="entry name" value="Epimerase"/>
    <property type="match status" value="1"/>
</dbReference>
<evidence type="ECO:0000313" key="4">
    <source>
        <dbReference type="EMBL" id="RRD63097.1"/>
    </source>
</evidence>
<dbReference type="EMBL" id="RQYS01000001">
    <property type="protein sequence ID" value="RRD63097.1"/>
    <property type="molecule type" value="Genomic_DNA"/>
</dbReference>
<feature type="domain" description="DUF1731" evidence="3">
    <location>
        <begin position="255"/>
        <end position="301"/>
    </location>
</feature>
<evidence type="ECO:0000313" key="5">
    <source>
        <dbReference type="Proteomes" id="UP000278609"/>
    </source>
</evidence>
<evidence type="ECO:0000259" key="3">
    <source>
        <dbReference type="Pfam" id="PF08338"/>
    </source>
</evidence>